<reference evidence="1" key="1">
    <citation type="submission" date="2020-10" db="EMBL/GenBank/DDBJ databases">
        <title>Sequencing the genomes of 1000 actinobacteria strains.</title>
        <authorList>
            <person name="Klenk H.-P."/>
        </authorList>
    </citation>
    <scope>NUCLEOTIDE SEQUENCE</scope>
    <source>
        <strain evidence="1">DSM 46832</strain>
    </source>
</reference>
<protein>
    <submittedName>
        <fullName evidence="1">Uncharacterized protein</fullName>
    </submittedName>
</protein>
<organism evidence="1 2">
    <name type="scientific">Plantactinospora soyae</name>
    <dbReference type="NCBI Taxonomy" id="1544732"/>
    <lineage>
        <taxon>Bacteria</taxon>
        <taxon>Bacillati</taxon>
        <taxon>Actinomycetota</taxon>
        <taxon>Actinomycetes</taxon>
        <taxon>Micromonosporales</taxon>
        <taxon>Micromonosporaceae</taxon>
        <taxon>Plantactinospora</taxon>
    </lineage>
</organism>
<evidence type="ECO:0000313" key="2">
    <source>
        <dbReference type="Proteomes" id="UP000649753"/>
    </source>
</evidence>
<dbReference type="AlphaFoldDB" id="A0A927M5Z9"/>
<accession>A0A927M5Z9</accession>
<dbReference type="EMBL" id="JADBEB010000001">
    <property type="protein sequence ID" value="MBE1487251.1"/>
    <property type="molecule type" value="Genomic_DNA"/>
</dbReference>
<proteinExistence type="predicted"/>
<comment type="caution">
    <text evidence="1">The sequence shown here is derived from an EMBL/GenBank/DDBJ whole genome shotgun (WGS) entry which is preliminary data.</text>
</comment>
<gene>
    <name evidence="1" type="ORF">H4W31_002889</name>
</gene>
<dbReference type="RefSeq" id="WP_192767128.1">
    <property type="nucleotide sequence ID" value="NZ_JADBEB010000001.1"/>
</dbReference>
<evidence type="ECO:0000313" key="1">
    <source>
        <dbReference type="EMBL" id="MBE1487251.1"/>
    </source>
</evidence>
<sequence length="93" mass="10510">MLHHAFNPPERPRMTPEQHVERLKQELASCQTTMIDMQSRLAEARGRLGLISKIVGDDARCRRAPGVAWAAVRAALYAEPDRLRDLRPDAPIL</sequence>
<dbReference type="Proteomes" id="UP000649753">
    <property type="component" value="Unassembled WGS sequence"/>
</dbReference>
<name>A0A927M5Z9_9ACTN</name>
<keyword evidence="2" id="KW-1185">Reference proteome</keyword>